<dbReference type="GO" id="GO:0009102">
    <property type="term" value="P:biotin biosynthetic process"/>
    <property type="evidence" value="ECO:0007669"/>
    <property type="project" value="TreeGrafter"/>
</dbReference>
<evidence type="ECO:0000256" key="1">
    <source>
        <dbReference type="ARBA" id="ARBA00001933"/>
    </source>
</evidence>
<keyword evidence="3" id="KW-0663">Pyridoxal phosphate</keyword>
<dbReference type="RefSeq" id="WP_131961922.1">
    <property type="nucleotide sequence ID" value="NZ_SMFL01000017.1"/>
</dbReference>
<dbReference type="InterPro" id="IPR015422">
    <property type="entry name" value="PyrdxlP-dep_Trfase_small"/>
</dbReference>
<evidence type="ECO:0000256" key="3">
    <source>
        <dbReference type="ARBA" id="ARBA00022898"/>
    </source>
</evidence>
<dbReference type="GO" id="GO:0008710">
    <property type="term" value="F:8-amino-7-oxononanoate synthase activity"/>
    <property type="evidence" value="ECO:0007669"/>
    <property type="project" value="TreeGrafter"/>
</dbReference>
<comment type="cofactor">
    <cofactor evidence="1">
        <name>pyridoxal 5'-phosphate</name>
        <dbReference type="ChEBI" id="CHEBI:597326"/>
    </cofactor>
</comment>
<keyword evidence="2 5" id="KW-0808">Transferase</keyword>
<accession>A0A4R5DB05</accession>
<protein>
    <submittedName>
        <fullName evidence="5">Aminotransferase class I/II-fold pyridoxal phosphate-dependent enzyme</fullName>
    </submittedName>
</protein>
<evidence type="ECO:0000259" key="4">
    <source>
        <dbReference type="Pfam" id="PF00155"/>
    </source>
</evidence>
<reference evidence="5 6" key="1">
    <citation type="submission" date="2019-03" db="EMBL/GenBank/DDBJ databases">
        <title>Dyadobacter AR-3-6 sp. nov., isolated from arctic soil.</title>
        <authorList>
            <person name="Chaudhary D.K."/>
        </authorList>
    </citation>
    <scope>NUCLEOTIDE SEQUENCE [LARGE SCALE GENOMIC DNA]</scope>
    <source>
        <strain evidence="5 6">AR-3-6</strain>
    </source>
</reference>
<dbReference type="Pfam" id="PF00155">
    <property type="entry name" value="Aminotran_1_2"/>
    <property type="match status" value="1"/>
</dbReference>
<evidence type="ECO:0000256" key="2">
    <source>
        <dbReference type="ARBA" id="ARBA00022679"/>
    </source>
</evidence>
<dbReference type="OrthoDB" id="846426at2"/>
<dbReference type="SUPFAM" id="SSF53383">
    <property type="entry name" value="PLP-dependent transferases"/>
    <property type="match status" value="1"/>
</dbReference>
<evidence type="ECO:0000313" key="5">
    <source>
        <dbReference type="EMBL" id="TDE10047.1"/>
    </source>
</evidence>
<dbReference type="Gene3D" id="3.40.640.10">
    <property type="entry name" value="Type I PLP-dependent aspartate aminotransferase-like (Major domain)"/>
    <property type="match status" value="1"/>
</dbReference>
<dbReference type="InterPro" id="IPR004839">
    <property type="entry name" value="Aminotransferase_I/II_large"/>
</dbReference>
<keyword evidence="6" id="KW-1185">Reference proteome</keyword>
<dbReference type="AlphaFoldDB" id="A0A4R5DB05"/>
<dbReference type="GO" id="GO:0030170">
    <property type="term" value="F:pyridoxal phosphate binding"/>
    <property type="evidence" value="ECO:0007669"/>
    <property type="project" value="InterPro"/>
</dbReference>
<dbReference type="PANTHER" id="PTHR13693">
    <property type="entry name" value="CLASS II AMINOTRANSFERASE/8-AMINO-7-OXONONANOATE SYNTHASE"/>
    <property type="match status" value="1"/>
</dbReference>
<dbReference type="Proteomes" id="UP000294850">
    <property type="component" value="Unassembled WGS sequence"/>
</dbReference>
<dbReference type="PANTHER" id="PTHR13693:SF100">
    <property type="entry name" value="8-AMINO-7-OXONONANOATE SYNTHASE"/>
    <property type="match status" value="1"/>
</dbReference>
<dbReference type="Gene3D" id="3.90.1150.10">
    <property type="entry name" value="Aspartate Aminotransferase, domain 1"/>
    <property type="match status" value="1"/>
</dbReference>
<dbReference type="EMBL" id="SMFL01000017">
    <property type="protein sequence ID" value="TDE10047.1"/>
    <property type="molecule type" value="Genomic_DNA"/>
</dbReference>
<evidence type="ECO:0000313" key="6">
    <source>
        <dbReference type="Proteomes" id="UP000294850"/>
    </source>
</evidence>
<dbReference type="GO" id="GO:0008483">
    <property type="term" value="F:transaminase activity"/>
    <property type="evidence" value="ECO:0007669"/>
    <property type="project" value="UniProtKB-KW"/>
</dbReference>
<sequence>MQKFLTNQLPDRTVVLEDGKKYLWFSGTDYLGMGHNEEFRTYLNEGFSRFGTHFGSSRNNSLQLPIFSQTEEKLAAFFHAPDAITVSSGMWAGQLLMKEIENIVKRNSCSDKIQFHYAPGVHPALWGNHYVTQNDPWNKWAVATVGMVTDSPQNLSHIICTDSVGSPRVEEYDFSIFKNLPAGREVWLIVDDSHGIGVTGESGNGIFEMATSLENDKVIVTASLNKAMGIPAGIILAEKEVTEQLRASPWFSGASPFAPAYSFALNLLLTNGIYQQTYEELKENIRYFKNHLNGLKLITAIDDYPVFCSENPALFQYLLDKGIMASCFPYPLSTDLPTTRLAITARHKKEDLNRLAEVCKQFEIANPS</sequence>
<keyword evidence="5" id="KW-0032">Aminotransferase</keyword>
<name>A0A4R5DB05_9BACT</name>
<organism evidence="5 6">
    <name type="scientific">Dyadobacter psychrotolerans</name>
    <dbReference type="NCBI Taxonomy" id="2541721"/>
    <lineage>
        <taxon>Bacteria</taxon>
        <taxon>Pseudomonadati</taxon>
        <taxon>Bacteroidota</taxon>
        <taxon>Cytophagia</taxon>
        <taxon>Cytophagales</taxon>
        <taxon>Spirosomataceae</taxon>
        <taxon>Dyadobacter</taxon>
    </lineage>
</organism>
<feature type="domain" description="Aminotransferase class I/classII large" evidence="4">
    <location>
        <begin position="48"/>
        <end position="357"/>
    </location>
</feature>
<comment type="caution">
    <text evidence="5">The sequence shown here is derived from an EMBL/GenBank/DDBJ whole genome shotgun (WGS) entry which is preliminary data.</text>
</comment>
<dbReference type="InterPro" id="IPR015421">
    <property type="entry name" value="PyrdxlP-dep_Trfase_major"/>
</dbReference>
<gene>
    <name evidence="5" type="ORF">E0F88_29420</name>
</gene>
<dbReference type="InterPro" id="IPR050087">
    <property type="entry name" value="AON_synthase_class-II"/>
</dbReference>
<dbReference type="InterPro" id="IPR015424">
    <property type="entry name" value="PyrdxlP-dep_Trfase"/>
</dbReference>
<proteinExistence type="predicted"/>